<dbReference type="Pfam" id="PF18927">
    <property type="entry name" value="CrtO"/>
    <property type="match status" value="1"/>
</dbReference>
<evidence type="ECO:0000256" key="8">
    <source>
        <dbReference type="ARBA" id="ARBA00023315"/>
    </source>
</evidence>
<keyword evidence="15" id="KW-1185">Reference proteome</keyword>
<keyword evidence="2" id="KW-1003">Cell membrane</keyword>
<evidence type="ECO:0000256" key="9">
    <source>
        <dbReference type="ARBA" id="ARBA00023588"/>
    </source>
</evidence>
<comment type="similarity">
    <text evidence="10">Belongs to the acyltransferase CrtO family.</text>
</comment>
<evidence type="ECO:0000256" key="13">
    <source>
        <dbReference type="SAM" id="Phobius"/>
    </source>
</evidence>
<dbReference type="KEGG" id="jar:G7057_06040"/>
<dbReference type="EMBL" id="CP049740">
    <property type="protein sequence ID" value="QII83133.1"/>
    <property type="molecule type" value="Genomic_DNA"/>
</dbReference>
<feature type="transmembrane region" description="Helical" evidence="13">
    <location>
        <begin position="125"/>
        <end position="142"/>
    </location>
</feature>
<proteinExistence type="inferred from homology"/>
<feature type="transmembrane region" description="Helical" evidence="13">
    <location>
        <begin position="6"/>
        <end position="29"/>
    </location>
</feature>
<comment type="function">
    <text evidence="12">Catalyzes the acylation of glycosyl-4,4'-diaponeurosporenoate, i.e. the esterification of glucose at the C6'' position with the carboxyl group of the C(15) fatty acid 12-methyltetradecanoic acid, to yield staphyloxanthin. This is the last step in the biosynthesis of this orange pigment, present in most staphylococci strains.</text>
</comment>
<dbReference type="GO" id="GO:0005886">
    <property type="term" value="C:plasma membrane"/>
    <property type="evidence" value="ECO:0007669"/>
    <property type="project" value="UniProtKB-SubCell"/>
</dbReference>
<evidence type="ECO:0000256" key="12">
    <source>
        <dbReference type="ARBA" id="ARBA00025324"/>
    </source>
</evidence>
<protein>
    <recommendedName>
        <fullName evidence="11">Glycosyl-4,4'-diaponeurosporenoate acyltransferase</fullName>
    </recommendedName>
</protein>
<evidence type="ECO:0000256" key="4">
    <source>
        <dbReference type="ARBA" id="ARBA00022692"/>
    </source>
</evidence>
<evidence type="ECO:0000256" key="6">
    <source>
        <dbReference type="ARBA" id="ARBA00022989"/>
    </source>
</evidence>
<keyword evidence="5" id="KW-0732">Signal</keyword>
<evidence type="ECO:0000256" key="10">
    <source>
        <dbReference type="ARBA" id="ARBA00023603"/>
    </source>
</evidence>
<keyword evidence="6 13" id="KW-1133">Transmembrane helix</keyword>
<reference evidence="14 15" key="1">
    <citation type="journal article" date="2017" name="Int. J. Syst. Evol. Microbiol.">
        <title>Jeotgalibaca porci sp. nov. and Jeotgalibaca arthritidis sp. nov., isolated from pigs, and emended description of the genus Jeotgalibaca.</title>
        <authorList>
            <person name="Zamora L."/>
            <person name="Perez-Sancho M."/>
            <person name="Dominguez L."/>
            <person name="Fernandez-Garayzabal J.F."/>
            <person name="Vela A.I."/>
        </authorList>
    </citation>
    <scope>NUCLEOTIDE SEQUENCE [LARGE SCALE GENOMIC DNA]</scope>
    <source>
        <strain evidence="14 15">CECT 9157</strain>
    </source>
</reference>
<keyword evidence="7 13" id="KW-0472">Membrane</keyword>
<evidence type="ECO:0000256" key="3">
    <source>
        <dbReference type="ARBA" id="ARBA00022679"/>
    </source>
</evidence>
<comment type="subcellular location">
    <subcellularLocation>
        <location evidence="1">Cell membrane</location>
        <topology evidence="1">Single-pass membrane protein</topology>
    </subcellularLocation>
</comment>
<dbReference type="UniPathway" id="UPA00029">
    <property type="reaction ID" value="UER00560"/>
</dbReference>
<evidence type="ECO:0000256" key="7">
    <source>
        <dbReference type="ARBA" id="ARBA00023136"/>
    </source>
</evidence>
<dbReference type="Proteomes" id="UP000501451">
    <property type="component" value="Chromosome"/>
</dbReference>
<keyword evidence="4 13" id="KW-0812">Transmembrane</keyword>
<organism evidence="14 15">
    <name type="scientific">Jeotgalibaca arthritidis</name>
    <dbReference type="NCBI Taxonomy" id="1868794"/>
    <lineage>
        <taxon>Bacteria</taxon>
        <taxon>Bacillati</taxon>
        <taxon>Bacillota</taxon>
        <taxon>Bacilli</taxon>
        <taxon>Lactobacillales</taxon>
        <taxon>Carnobacteriaceae</taxon>
        <taxon>Jeotgalibaca</taxon>
    </lineage>
</organism>
<comment type="pathway">
    <text evidence="9">Carotenoid biosynthesis; staphyloxanthin biosynthesis; staphyloxanthin from farnesyl diphosphate: step 5/5.</text>
</comment>
<sequence length="164" mass="19834">MIELPILWIIILDFIAWFFFHMLISWLCLKIPDHWLHNNQTFFKSRSFERNGDLWQSLFHIKSWKKFLPDASFILKANYDKKELGQTNVENLEKFLIEINRAELTHWLAMLPALLFFIWNPLWAGFIMIAYAILANLPFILTQRYNRPRLQRLLQLKQQREAGK</sequence>
<dbReference type="AlphaFoldDB" id="A0A6G7KCY7"/>
<name>A0A6G7KCY7_9LACT</name>
<accession>A0A6G7KCY7</accession>
<dbReference type="GO" id="GO:0016746">
    <property type="term" value="F:acyltransferase activity"/>
    <property type="evidence" value="ECO:0007669"/>
    <property type="project" value="UniProtKB-KW"/>
</dbReference>
<evidence type="ECO:0000256" key="2">
    <source>
        <dbReference type="ARBA" id="ARBA00022475"/>
    </source>
</evidence>
<evidence type="ECO:0000313" key="14">
    <source>
        <dbReference type="EMBL" id="QII83133.1"/>
    </source>
</evidence>
<evidence type="ECO:0000256" key="5">
    <source>
        <dbReference type="ARBA" id="ARBA00022729"/>
    </source>
</evidence>
<evidence type="ECO:0000256" key="1">
    <source>
        <dbReference type="ARBA" id="ARBA00004162"/>
    </source>
</evidence>
<evidence type="ECO:0000313" key="15">
    <source>
        <dbReference type="Proteomes" id="UP000501451"/>
    </source>
</evidence>
<gene>
    <name evidence="14" type="ORF">G7057_06040</name>
</gene>
<dbReference type="InterPro" id="IPR044021">
    <property type="entry name" value="CrtO"/>
</dbReference>
<keyword evidence="3 14" id="KW-0808">Transferase</keyword>
<keyword evidence="8 14" id="KW-0012">Acyltransferase</keyword>
<evidence type="ECO:0000256" key="11">
    <source>
        <dbReference type="ARBA" id="ARBA00023667"/>
    </source>
</evidence>